<accession>A0A9X2L5D6</accession>
<dbReference type="InterPro" id="IPR028989">
    <property type="entry name" value="RimP_N"/>
</dbReference>
<dbReference type="Gene3D" id="3.30.300.70">
    <property type="entry name" value="RimP-like superfamily, N-terminal"/>
    <property type="match status" value="1"/>
</dbReference>
<dbReference type="RefSeq" id="WP_255135512.1">
    <property type="nucleotide sequence ID" value="NZ_CP175953.1"/>
</dbReference>
<dbReference type="Proteomes" id="UP001139125">
    <property type="component" value="Unassembled WGS sequence"/>
</dbReference>
<evidence type="ECO:0000313" key="7">
    <source>
        <dbReference type="Proteomes" id="UP001139125"/>
    </source>
</evidence>
<proteinExistence type="inferred from homology"/>
<dbReference type="Pfam" id="PF02576">
    <property type="entry name" value="RimP_N"/>
    <property type="match status" value="1"/>
</dbReference>
<dbReference type="PANTHER" id="PTHR33867:SF1">
    <property type="entry name" value="RIBOSOME MATURATION FACTOR RIMP"/>
    <property type="match status" value="1"/>
</dbReference>
<feature type="domain" description="Ribosome maturation factor RimP C-terminal" evidence="5">
    <location>
        <begin position="89"/>
        <end position="152"/>
    </location>
</feature>
<evidence type="ECO:0000256" key="1">
    <source>
        <dbReference type="ARBA" id="ARBA00022490"/>
    </source>
</evidence>
<comment type="caution">
    <text evidence="6">The sequence shown here is derived from an EMBL/GenBank/DDBJ whole genome shotgun (WGS) entry which is preliminary data.</text>
</comment>
<evidence type="ECO:0000259" key="5">
    <source>
        <dbReference type="Pfam" id="PF17384"/>
    </source>
</evidence>
<gene>
    <name evidence="3" type="primary">rimP</name>
    <name evidence="6" type="ORF">NM125_13580</name>
</gene>
<dbReference type="InterPro" id="IPR036847">
    <property type="entry name" value="RimP_C_sf"/>
</dbReference>
<keyword evidence="7" id="KW-1185">Reference proteome</keyword>
<dbReference type="PANTHER" id="PTHR33867">
    <property type="entry name" value="RIBOSOME MATURATION FACTOR RIMP"/>
    <property type="match status" value="1"/>
</dbReference>
<keyword evidence="2 3" id="KW-0690">Ribosome biogenesis</keyword>
<name>A0A9X2L5D6_9BACT</name>
<dbReference type="HAMAP" id="MF_01077">
    <property type="entry name" value="RimP"/>
    <property type="match status" value="1"/>
</dbReference>
<comment type="function">
    <text evidence="3">Required for maturation of 30S ribosomal subunits.</text>
</comment>
<dbReference type="InterPro" id="IPR028998">
    <property type="entry name" value="RimP_C"/>
</dbReference>
<dbReference type="GO" id="GO:0006412">
    <property type="term" value="P:translation"/>
    <property type="evidence" value="ECO:0007669"/>
    <property type="project" value="TreeGrafter"/>
</dbReference>
<dbReference type="SUPFAM" id="SSF74942">
    <property type="entry name" value="YhbC-like, C-terminal domain"/>
    <property type="match status" value="1"/>
</dbReference>
<reference evidence="6" key="1">
    <citation type="submission" date="2022-06" db="EMBL/GenBank/DDBJ databases">
        <title>Gracilimonas sp. CAU 1638 isolated from sea sediment.</title>
        <authorList>
            <person name="Kim W."/>
        </authorList>
    </citation>
    <scope>NUCLEOTIDE SEQUENCE</scope>
    <source>
        <strain evidence="6">CAU 1638</strain>
    </source>
</reference>
<dbReference type="GO" id="GO:0005829">
    <property type="term" value="C:cytosol"/>
    <property type="evidence" value="ECO:0007669"/>
    <property type="project" value="TreeGrafter"/>
</dbReference>
<dbReference type="EMBL" id="JANDBC010000003">
    <property type="protein sequence ID" value="MCP9292614.1"/>
    <property type="molecule type" value="Genomic_DNA"/>
</dbReference>
<keyword evidence="1 3" id="KW-0963">Cytoplasm</keyword>
<evidence type="ECO:0000259" key="4">
    <source>
        <dbReference type="Pfam" id="PF02576"/>
    </source>
</evidence>
<dbReference type="InterPro" id="IPR035956">
    <property type="entry name" value="RimP_N_sf"/>
</dbReference>
<evidence type="ECO:0000256" key="2">
    <source>
        <dbReference type="ARBA" id="ARBA00022517"/>
    </source>
</evidence>
<evidence type="ECO:0000313" key="6">
    <source>
        <dbReference type="EMBL" id="MCP9292614.1"/>
    </source>
</evidence>
<evidence type="ECO:0000256" key="3">
    <source>
        <dbReference type="HAMAP-Rule" id="MF_01077"/>
    </source>
</evidence>
<dbReference type="InterPro" id="IPR003728">
    <property type="entry name" value="Ribosome_maturation_RimP"/>
</dbReference>
<dbReference type="CDD" id="cd01734">
    <property type="entry name" value="YlxS_C"/>
    <property type="match status" value="1"/>
</dbReference>
<organism evidence="6 7">
    <name type="scientific">Gracilimonas sediminicola</name>
    <dbReference type="NCBI Taxonomy" id="2952158"/>
    <lineage>
        <taxon>Bacteria</taxon>
        <taxon>Pseudomonadati</taxon>
        <taxon>Balneolota</taxon>
        <taxon>Balneolia</taxon>
        <taxon>Balneolales</taxon>
        <taxon>Balneolaceae</taxon>
        <taxon>Gracilimonas</taxon>
    </lineage>
</organism>
<feature type="domain" description="Ribosome maturation factor RimP N-terminal" evidence="4">
    <location>
        <begin position="13"/>
        <end position="84"/>
    </location>
</feature>
<comment type="similarity">
    <text evidence="3">Belongs to the RimP family.</text>
</comment>
<comment type="subcellular location">
    <subcellularLocation>
        <location evidence="3">Cytoplasm</location>
    </subcellularLocation>
</comment>
<sequence>MQIDITQNIIDLAAPLAEEHDLFVVDVELKTHSGQTEVWVLLDTEKGGVNIDHCSEISRELGFLIEAHELFDKKYRLNVSSPGLSRPLSDLRQYKKNEGRVATIKFKNTDGEYKKIEGVITGIEDQVVAITDEEEVETQIPFDNIVETKIIPVI</sequence>
<dbReference type="Pfam" id="PF17384">
    <property type="entry name" value="DUF150_C"/>
    <property type="match status" value="1"/>
</dbReference>
<dbReference type="AlphaFoldDB" id="A0A9X2L5D6"/>
<dbReference type="GO" id="GO:0000028">
    <property type="term" value="P:ribosomal small subunit assembly"/>
    <property type="evidence" value="ECO:0007669"/>
    <property type="project" value="TreeGrafter"/>
</dbReference>
<protein>
    <recommendedName>
        <fullName evidence="3">Ribosome maturation factor RimP</fullName>
    </recommendedName>
</protein>
<dbReference type="SUPFAM" id="SSF75420">
    <property type="entry name" value="YhbC-like, N-terminal domain"/>
    <property type="match status" value="1"/>
</dbReference>